<dbReference type="InterPro" id="IPR029453">
    <property type="entry name" value="Rictor_IV"/>
</dbReference>
<evidence type="ECO:0000313" key="5">
    <source>
        <dbReference type="Proteomes" id="UP000001542"/>
    </source>
</evidence>
<comment type="similarity">
    <text evidence="1">Belongs to the RICTOR family.</text>
</comment>
<reference evidence="4" key="1">
    <citation type="submission" date="2006-10" db="EMBL/GenBank/DDBJ databases">
        <authorList>
            <person name="Amadeo P."/>
            <person name="Zhao Q."/>
            <person name="Wortman J."/>
            <person name="Fraser-Liggett C."/>
            <person name="Carlton J."/>
        </authorList>
    </citation>
    <scope>NUCLEOTIDE SEQUENCE</scope>
    <source>
        <strain evidence="4">G3</strain>
    </source>
</reference>
<reference evidence="4" key="2">
    <citation type="journal article" date="2007" name="Science">
        <title>Draft genome sequence of the sexually transmitted pathogen Trichomonas vaginalis.</title>
        <authorList>
            <person name="Carlton J.M."/>
            <person name="Hirt R.P."/>
            <person name="Silva J.C."/>
            <person name="Delcher A.L."/>
            <person name="Schatz M."/>
            <person name="Zhao Q."/>
            <person name="Wortman J.R."/>
            <person name="Bidwell S.L."/>
            <person name="Alsmark U.C.M."/>
            <person name="Besteiro S."/>
            <person name="Sicheritz-Ponten T."/>
            <person name="Noel C.J."/>
            <person name="Dacks J.B."/>
            <person name="Foster P.G."/>
            <person name="Simillion C."/>
            <person name="Van de Peer Y."/>
            <person name="Miranda-Saavedra D."/>
            <person name="Barton G.J."/>
            <person name="Westrop G.D."/>
            <person name="Mueller S."/>
            <person name="Dessi D."/>
            <person name="Fiori P.L."/>
            <person name="Ren Q."/>
            <person name="Paulsen I."/>
            <person name="Zhang H."/>
            <person name="Bastida-Corcuera F.D."/>
            <person name="Simoes-Barbosa A."/>
            <person name="Brown M.T."/>
            <person name="Hayes R.D."/>
            <person name="Mukherjee M."/>
            <person name="Okumura C.Y."/>
            <person name="Schneider R."/>
            <person name="Smith A.J."/>
            <person name="Vanacova S."/>
            <person name="Villalvazo M."/>
            <person name="Haas B.J."/>
            <person name="Pertea M."/>
            <person name="Feldblyum T.V."/>
            <person name="Utterback T.R."/>
            <person name="Shu C.L."/>
            <person name="Osoegawa K."/>
            <person name="de Jong P.J."/>
            <person name="Hrdy I."/>
            <person name="Horvathova L."/>
            <person name="Zubacova Z."/>
            <person name="Dolezal P."/>
            <person name="Malik S.B."/>
            <person name="Logsdon J.M. Jr."/>
            <person name="Henze K."/>
            <person name="Gupta A."/>
            <person name="Wang C.C."/>
            <person name="Dunne R.L."/>
            <person name="Upcroft J.A."/>
            <person name="Upcroft P."/>
            <person name="White O."/>
            <person name="Salzberg S.L."/>
            <person name="Tang P."/>
            <person name="Chiu C.-H."/>
            <person name="Lee Y.-S."/>
            <person name="Embley T.M."/>
            <person name="Coombs G.H."/>
            <person name="Mottram J.C."/>
            <person name="Tachezy J."/>
            <person name="Fraser-Liggett C.M."/>
            <person name="Johnson P.J."/>
        </authorList>
    </citation>
    <scope>NUCLEOTIDE SEQUENCE [LARGE SCALE GENOMIC DNA]</scope>
    <source>
        <strain evidence="4">G3</strain>
    </source>
</reference>
<dbReference type="AlphaFoldDB" id="A2E8S8"/>
<dbReference type="SMR" id="A2E8S8"/>
<dbReference type="Pfam" id="PF14663">
    <property type="entry name" value="RasGEF_N_2"/>
    <property type="match status" value="1"/>
</dbReference>
<dbReference type="PANTHER" id="PTHR13298:SF11">
    <property type="entry name" value="RAPAMYCIN-INSENSITIVE COMPANION OF MTOR"/>
    <property type="match status" value="1"/>
</dbReference>
<sequence>MITSELALTLHAAVELKMKPQDLMKALKLIETEFENVNFADQPVDIIAAYIHHIYLSAPGPMRSTLMKIICELELSSPNSIVEQYDLDKLIALSIDQRPGESMQSKVDEEKVAAFRCVSILMRFRKYLPTSILRAMISLYNVPNHNYKGLILAYLLEAVLTNSKIEEIPEISSILVSAFHETGNKGVGALIAYASEHKLPFVLMDRFASRLINPISQYIPTKPEDLEVCTKAISALLRTWPTMLLFGFQNNLLKDIVYCLGHQTEAVILILKDILNLTDQRCITDGFTGLVLYALMKCGMIERLNELASTVPEAASFLSELLPFVSQSDTKLIDLSTSSITVQSNQNNTDIVLKIRKHAQSTESSENVTSIANFKLDDDPSKWDWPNINKILSVILPHNDTEANLAFTNKKLNSIVDQLAGPMYNTPLDSNQNRTLNMIDTLHSFLILLDTNKKLWENFEKNQNLKKAFEKTLTLFQTSEVIPAKCVCATFFEMIAAMICDPTATNTLKKMDLADKLVTFGSTVTTPQNIKLCLSLIKIEKDTLSIDVFRSFLNSQVPTAQQIAIEAIREKKKSAKNFVDAVFKALIIPHVKQIQDPEQMNAAMNLLSELCLDDMECRRAAAEDMQLLDVIASKNHLMLAIFFSIESVIKKLNTQKEITYWMEKGNAKYCKLYDAAFEACYGDTSALASFPSVTLVNGFARIPPHIFGELAKTAEGLAVVEPQVGQLLNLIKAKKKHEIRAALFALAHICSSPLAENLVKDNDIGEAIFNVMNSTDSSLIRGTCVVAFSMFSPSSYISTLISKHDWQFFNFGSRSCVIPINFEQFVGKPDVCEPTMAQVEVIKGEEDKCQLLKRLTSMISFNKAKEEIKSIFKNDQSSFRKSILAKYGHELMATYSVSPDARFFIEVLFKDTPMVGIPKDVKLDRKLEAQCAGKLLEAIVAKPNLLSYNEVQIQECDIDKCKKMGRMMYCDMFLNDDNFKSVAGMTKEQFYALPEPDYSNKRLSWSEANSN</sequence>
<gene>
    <name evidence="4" type="ORF">TVAG_259950</name>
</gene>
<dbReference type="VEuPathDB" id="TrichDB:TVAG_259950"/>
<dbReference type="STRING" id="5722.A2E8S8"/>
<organism evidence="4 5">
    <name type="scientific">Trichomonas vaginalis (strain ATCC PRA-98 / G3)</name>
    <dbReference type="NCBI Taxonomy" id="412133"/>
    <lineage>
        <taxon>Eukaryota</taxon>
        <taxon>Metamonada</taxon>
        <taxon>Parabasalia</taxon>
        <taxon>Trichomonadida</taxon>
        <taxon>Trichomonadidae</taxon>
        <taxon>Trichomonas</taxon>
    </lineage>
</organism>
<dbReference type="InterPro" id="IPR028267">
    <property type="entry name" value="Pianissimo_N"/>
</dbReference>
<dbReference type="VEuPathDB" id="TrichDB:TVAGG3_0926940"/>
<evidence type="ECO:0000259" key="2">
    <source>
        <dbReference type="SMART" id="SM01308"/>
    </source>
</evidence>
<evidence type="ECO:0000259" key="3">
    <source>
        <dbReference type="SMART" id="SM01310"/>
    </source>
</evidence>
<dbReference type="InParanoid" id="A2E8S8"/>
<dbReference type="GO" id="GO:0038203">
    <property type="term" value="P:TORC2 signaling"/>
    <property type="evidence" value="ECO:0000318"/>
    <property type="project" value="GO_Central"/>
</dbReference>
<feature type="domain" description="Rapamycin-insensitive companion of mTOR N-terminal" evidence="2">
    <location>
        <begin position="37"/>
        <end position="323"/>
    </location>
</feature>
<proteinExistence type="inferred from homology"/>
<dbReference type="Pfam" id="PF14664">
    <property type="entry name" value="RICTOR_N"/>
    <property type="match status" value="1"/>
</dbReference>
<dbReference type="RefSeq" id="XP_001323133.1">
    <property type="nucleotide sequence ID" value="XM_001323098.1"/>
</dbReference>
<protein>
    <submittedName>
        <fullName evidence="4">Uncharacterized protein</fullName>
    </submittedName>
</protein>
<dbReference type="KEGG" id="tva:4768847"/>
<dbReference type="PANTHER" id="PTHR13298">
    <property type="entry name" value="CYTOSOLIC REGULATOR PIANISSIMO"/>
    <property type="match status" value="1"/>
</dbReference>
<accession>A2E8S8</accession>
<feature type="domain" description="Rapamycin-insensitive companion of mTOR" evidence="3">
    <location>
        <begin position="736"/>
        <end position="808"/>
    </location>
</feature>
<dbReference type="SMART" id="SM01310">
    <property type="entry name" value="RICTOR_V"/>
    <property type="match status" value="1"/>
</dbReference>
<dbReference type="EMBL" id="DS113329">
    <property type="protein sequence ID" value="EAY10910.1"/>
    <property type="molecule type" value="Genomic_DNA"/>
</dbReference>
<dbReference type="InterPro" id="IPR028268">
    <property type="entry name" value="Pianissimo_fam"/>
</dbReference>
<dbReference type="SMART" id="SM01303">
    <property type="entry name" value="RasGEF_N_2"/>
    <property type="match status" value="1"/>
</dbReference>
<dbReference type="Proteomes" id="UP000001542">
    <property type="component" value="Unassembled WGS sequence"/>
</dbReference>
<dbReference type="OrthoDB" id="271111at2759"/>
<dbReference type="SMART" id="SM01308">
    <property type="entry name" value="RICTOR_N"/>
    <property type="match status" value="1"/>
</dbReference>
<dbReference type="InterPro" id="IPR029452">
    <property type="entry name" value="RICTOR_V"/>
</dbReference>
<name>A2E8S8_TRIV3</name>
<evidence type="ECO:0000256" key="1">
    <source>
        <dbReference type="ARBA" id="ARBA00008878"/>
    </source>
</evidence>
<evidence type="ECO:0000313" key="4">
    <source>
        <dbReference type="EMBL" id="EAY10910.1"/>
    </source>
</evidence>
<keyword evidence="5" id="KW-1185">Reference proteome</keyword>
<dbReference type="GO" id="GO:0031932">
    <property type="term" value="C:TORC2 complex"/>
    <property type="evidence" value="ECO:0000318"/>
    <property type="project" value="GO_Central"/>
</dbReference>
<dbReference type="SUPFAM" id="SSF48371">
    <property type="entry name" value="ARM repeat"/>
    <property type="match status" value="1"/>
</dbReference>
<dbReference type="InterPro" id="IPR016024">
    <property type="entry name" value="ARM-type_fold"/>
</dbReference>
<dbReference type="Pfam" id="PF14668">
    <property type="entry name" value="RICTOR_V"/>
    <property type="match status" value="1"/>
</dbReference>